<organism evidence="2 3">
    <name type="scientific">Streptomyces caniscabiei</name>
    <dbReference type="NCBI Taxonomy" id="2746961"/>
    <lineage>
        <taxon>Bacteria</taxon>
        <taxon>Bacillati</taxon>
        <taxon>Actinomycetota</taxon>
        <taxon>Actinomycetes</taxon>
        <taxon>Kitasatosporales</taxon>
        <taxon>Streptomycetaceae</taxon>
        <taxon>Streptomyces</taxon>
    </lineage>
</organism>
<feature type="compositionally biased region" description="Low complexity" evidence="1">
    <location>
        <begin position="147"/>
        <end position="163"/>
    </location>
</feature>
<dbReference type="AlphaFoldDB" id="A0A927QK73"/>
<feature type="region of interest" description="Disordered" evidence="1">
    <location>
        <begin position="104"/>
        <end position="198"/>
    </location>
</feature>
<reference evidence="2" key="1">
    <citation type="submission" date="2020-09" db="EMBL/GenBank/DDBJ databases">
        <title>Streptomyces canutascabiei sp. nov., which causes potato common scab and is distributed across the world.</title>
        <authorList>
            <person name="Nguyen H.P."/>
            <person name="Weisberg A.J."/>
            <person name="Chang J.H."/>
            <person name="Clarke C.R."/>
        </authorList>
    </citation>
    <scope>NUCLEOTIDE SEQUENCE</scope>
    <source>
        <strain evidence="2">ID-01-6.2a</strain>
    </source>
</reference>
<protein>
    <recommendedName>
        <fullName evidence="4">SWIM-type domain-containing protein</fullName>
    </recommendedName>
</protein>
<comment type="caution">
    <text evidence="2">The sequence shown here is derived from an EMBL/GenBank/DDBJ whole genome shotgun (WGS) entry which is preliminary data.</text>
</comment>
<proteinExistence type="predicted"/>
<dbReference type="RefSeq" id="WP_192365159.1">
    <property type="nucleotide sequence ID" value="NZ_CP119182.1"/>
</dbReference>
<feature type="compositionally biased region" description="Low complexity" evidence="1">
    <location>
        <begin position="104"/>
        <end position="127"/>
    </location>
</feature>
<name>A0A927QK73_9ACTN</name>
<evidence type="ECO:0008006" key="4">
    <source>
        <dbReference type="Google" id="ProtNLM"/>
    </source>
</evidence>
<sequence length="686" mass="68943">MNAELPPVAPDVVAAAVESLTSRLRKKLDAAVETYAALPVTVDGGAVRVRCGEDAEVTLTPGPSGAVTDAERAVCGCLLAPRCLHRAAVLSACPVADAEAMPATATEPEAGPSGTAGEAGSAAGDGPVPDVADASHGADASSPVIDGSAPGATTTAGATAPAGTDGGSGTGGVGISGTTGPAKATGKAGDLGDGRKAPTPAQVAAAAGLWAATAAVLAAGVPAAGAVPQAELLRAAHTARLAGLHRAEAAALRVVRGLRGARARHDGHRLADLVANVRELLLTTGQLSAADPDPALVGTARRAYRPGGSLRVHGVCREPVISATGYGGVVTHLVSDDGSWYSIADVKPGGPARAKGAARAPVALGSGTLDHAQLSRGGLLISGATVSPDGRLGSGKGVRATPLAGLSWTSGPLAALFARPLAEAVAERLRSGPGADPEQVQQEGRRPIGCDLVLVGAAGDQLYAREVSGSGESAESGLLVRLTPAGGHPDLAHTPNFRQLAARPGLRIRVLGRLEPERAATLRPLAIGPVPGTEATLRLPDEWQGHADMGYDRLQGAHFPPPDALPAVDGPGGVPADPLAEAPLWRLRRLVEVAVSGGRRAVAEPARDGDRDGGGAALRRSGFRAGADLAASLATEADRRSRDVFGRITDPDPDRYARAWLATAIYLTGTERALIQSTWRSPSHTG</sequence>
<evidence type="ECO:0000313" key="3">
    <source>
        <dbReference type="Proteomes" id="UP000661025"/>
    </source>
</evidence>
<dbReference type="Proteomes" id="UP000661025">
    <property type="component" value="Unassembled WGS sequence"/>
</dbReference>
<accession>A0A927QK73</accession>
<evidence type="ECO:0000313" key="2">
    <source>
        <dbReference type="EMBL" id="MBD9728910.1"/>
    </source>
</evidence>
<dbReference type="GeneID" id="79936091"/>
<evidence type="ECO:0000256" key="1">
    <source>
        <dbReference type="SAM" id="MobiDB-lite"/>
    </source>
</evidence>
<dbReference type="EMBL" id="JACYXT010000022">
    <property type="protein sequence ID" value="MBD9728910.1"/>
    <property type="molecule type" value="Genomic_DNA"/>
</dbReference>
<feature type="compositionally biased region" description="Gly residues" evidence="1">
    <location>
        <begin position="164"/>
        <end position="177"/>
    </location>
</feature>
<gene>
    <name evidence="2" type="ORF">IHE70_38175</name>
</gene>